<dbReference type="PANTHER" id="PTHR47020:SF1">
    <property type="entry name" value="HILLARIN"/>
    <property type="match status" value="1"/>
</dbReference>
<dbReference type="PANTHER" id="PTHR47020">
    <property type="entry name" value="HILLARIN"/>
    <property type="match status" value="1"/>
</dbReference>
<evidence type="ECO:0000256" key="1">
    <source>
        <dbReference type="SAM" id="MobiDB-lite"/>
    </source>
</evidence>
<feature type="compositionally biased region" description="Basic residues" evidence="1">
    <location>
        <begin position="184"/>
        <end position="196"/>
    </location>
</feature>
<dbReference type="Proteomes" id="UP000887116">
    <property type="component" value="Unassembled WGS sequence"/>
</dbReference>
<dbReference type="OrthoDB" id="6129702at2759"/>
<evidence type="ECO:0000313" key="4">
    <source>
        <dbReference type="Proteomes" id="UP000887116"/>
    </source>
</evidence>
<dbReference type="InterPro" id="IPR053041">
    <property type="entry name" value="Transglut-like_Superfamily_Mod"/>
</dbReference>
<dbReference type="InterPro" id="IPR056564">
    <property type="entry name" value="Ig-like_KY"/>
</dbReference>
<evidence type="ECO:0000259" key="2">
    <source>
        <dbReference type="Pfam" id="PF23265"/>
    </source>
</evidence>
<gene>
    <name evidence="3" type="primary">AVEN_64114_1</name>
    <name evidence="3" type="ORF">TNCT_549591</name>
</gene>
<feature type="non-terminal residue" evidence="3">
    <location>
        <position position="1"/>
    </location>
</feature>
<proteinExistence type="predicted"/>
<reference evidence="3" key="1">
    <citation type="submission" date="2020-07" db="EMBL/GenBank/DDBJ databases">
        <title>Multicomponent nature underlies the extraordinary mechanical properties of spider dragline silk.</title>
        <authorList>
            <person name="Kono N."/>
            <person name="Nakamura H."/>
            <person name="Mori M."/>
            <person name="Yoshida Y."/>
            <person name="Ohtoshi R."/>
            <person name="Malay A.D."/>
            <person name="Moran D.A.P."/>
            <person name="Tomita M."/>
            <person name="Numata K."/>
            <person name="Arakawa K."/>
        </authorList>
    </citation>
    <scope>NUCLEOTIDE SEQUENCE</scope>
</reference>
<feature type="region of interest" description="Disordered" evidence="1">
    <location>
        <begin position="173"/>
        <end position="196"/>
    </location>
</feature>
<feature type="domain" description="KY-like immunoglobulin-like" evidence="2">
    <location>
        <begin position="10"/>
        <end position="103"/>
    </location>
</feature>
<keyword evidence="4" id="KW-1185">Reference proteome</keyword>
<sequence length="196" mass="23163">WQLLDKPLKLDEFNALPKVTPFFFEYNLRIRSRPQNPVVFRFQTELKLTAHKPTRYKYKLYSVEDRENGALNNYVFCQLKEDRLLGSFAICPPTEGMYYFKLFDSNGKEMDTRGIISREDSDTRISFTITPPRIGYYKFLIFGIPKPKLKGKWRLPLLASFLIDCKLTKNPSDDDPYNSNNKKETKKKKMRIPTVR</sequence>
<evidence type="ECO:0000313" key="3">
    <source>
        <dbReference type="EMBL" id="GFQ91965.1"/>
    </source>
</evidence>
<protein>
    <recommendedName>
        <fullName evidence="2">KY-like immunoglobulin-like domain-containing protein</fullName>
    </recommendedName>
</protein>
<name>A0A8X6J522_TRICU</name>
<comment type="caution">
    <text evidence="3">The sequence shown here is derived from an EMBL/GenBank/DDBJ whole genome shotgun (WGS) entry which is preliminary data.</text>
</comment>
<accession>A0A8X6J522</accession>
<dbReference type="AlphaFoldDB" id="A0A8X6J522"/>
<dbReference type="Pfam" id="PF23265">
    <property type="entry name" value="Ig-like_KY"/>
    <property type="match status" value="1"/>
</dbReference>
<organism evidence="3 4">
    <name type="scientific">Trichonephila clavata</name>
    <name type="common">Joro spider</name>
    <name type="synonym">Nephila clavata</name>
    <dbReference type="NCBI Taxonomy" id="2740835"/>
    <lineage>
        <taxon>Eukaryota</taxon>
        <taxon>Metazoa</taxon>
        <taxon>Ecdysozoa</taxon>
        <taxon>Arthropoda</taxon>
        <taxon>Chelicerata</taxon>
        <taxon>Arachnida</taxon>
        <taxon>Araneae</taxon>
        <taxon>Araneomorphae</taxon>
        <taxon>Entelegynae</taxon>
        <taxon>Araneoidea</taxon>
        <taxon>Nephilidae</taxon>
        <taxon>Trichonephila</taxon>
    </lineage>
</organism>
<dbReference type="EMBL" id="BMAO01033809">
    <property type="protein sequence ID" value="GFQ91965.1"/>
    <property type="molecule type" value="Genomic_DNA"/>
</dbReference>